<feature type="domain" description="BHLH" evidence="7">
    <location>
        <begin position="429"/>
        <end position="482"/>
    </location>
</feature>
<gene>
    <name evidence="9" type="primary">LOC106464892</name>
</gene>
<organism evidence="8 9">
    <name type="scientific">Limulus polyphemus</name>
    <name type="common">Atlantic horseshoe crab</name>
    <dbReference type="NCBI Taxonomy" id="6850"/>
    <lineage>
        <taxon>Eukaryota</taxon>
        <taxon>Metazoa</taxon>
        <taxon>Ecdysozoa</taxon>
        <taxon>Arthropoda</taxon>
        <taxon>Chelicerata</taxon>
        <taxon>Merostomata</taxon>
        <taxon>Xiphosura</taxon>
        <taxon>Limulidae</taxon>
        <taxon>Limulus</taxon>
    </lineage>
</organism>
<reference evidence="9" key="1">
    <citation type="submission" date="2025-08" db="UniProtKB">
        <authorList>
            <consortium name="RefSeq"/>
        </authorList>
    </citation>
    <scope>IDENTIFICATION</scope>
    <source>
        <tissue evidence="9">Muscle</tissue>
    </source>
</reference>
<feature type="region of interest" description="Disordered" evidence="6">
    <location>
        <begin position="160"/>
        <end position="203"/>
    </location>
</feature>
<dbReference type="Pfam" id="PF00010">
    <property type="entry name" value="HLH"/>
    <property type="match status" value="1"/>
</dbReference>
<evidence type="ECO:0000256" key="3">
    <source>
        <dbReference type="ARBA" id="ARBA00023125"/>
    </source>
</evidence>
<feature type="compositionally biased region" description="Polar residues" evidence="6">
    <location>
        <begin position="9"/>
        <end position="29"/>
    </location>
</feature>
<feature type="compositionally biased region" description="Basic and acidic residues" evidence="6">
    <location>
        <begin position="420"/>
        <end position="436"/>
    </location>
</feature>
<evidence type="ECO:0000313" key="8">
    <source>
        <dbReference type="Proteomes" id="UP000694941"/>
    </source>
</evidence>
<evidence type="ECO:0000256" key="2">
    <source>
        <dbReference type="ARBA" id="ARBA00023015"/>
    </source>
</evidence>
<feature type="compositionally biased region" description="Low complexity" evidence="6">
    <location>
        <begin position="160"/>
        <end position="172"/>
    </location>
</feature>
<name>A0ABM1SXP8_LIMPO</name>
<evidence type="ECO:0000256" key="4">
    <source>
        <dbReference type="ARBA" id="ARBA00023163"/>
    </source>
</evidence>
<feature type="region of interest" description="Disordered" evidence="6">
    <location>
        <begin position="498"/>
        <end position="529"/>
    </location>
</feature>
<evidence type="ECO:0000256" key="5">
    <source>
        <dbReference type="ARBA" id="ARBA00023242"/>
    </source>
</evidence>
<dbReference type="PROSITE" id="PS50888">
    <property type="entry name" value="BHLH"/>
    <property type="match status" value="1"/>
</dbReference>
<evidence type="ECO:0000256" key="1">
    <source>
        <dbReference type="ARBA" id="ARBA00004123"/>
    </source>
</evidence>
<dbReference type="PANTHER" id="PTHR11793">
    <property type="entry name" value="BASIC HELIX-LOOP-HELIX TRANSCRIPTION FACTOR"/>
    <property type="match status" value="1"/>
</dbReference>
<feature type="region of interest" description="Disordered" evidence="6">
    <location>
        <begin position="295"/>
        <end position="436"/>
    </location>
</feature>
<comment type="subcellular location">
    <subcellularLocation>
        <location evidence="1">Nucleus</location>
    </subcellularLocation>
</comment>
<dbReference type="Gene3D" id="4.10.280.10">
    <property type="entry name" value="Helix-loop-helix DNA-binding domain"/>
    <property type="match status" value="1"/>
</dbReference>
<dbReference type="RefSeq" id="XP_022248404.1">
    <property type="nucleotide sequence ID" value="XM_022392696.1"/>
</dbReference>
<keyword evidence="2" id="KW-0805">Transcription regulation</keyword>
<dbReference type="GeneID" id="106464892"/>
<feature type="compositionally biased region" description="Low complexity" evidence="6">
    <location>
        <begin position="375"/>
        <end position="386"/>
    </location>
</feature>
<feature type="compositionally biased region" description="Basic and acidic residues" evidence="6">
    <location>
        <begin position="499"/>
        <end position="508"/>
    </location>
</feature>
<dbReference type="PANTHER" id="PTHR11793:SF13">
    <property type="entry name" value="PROTEIN DAUGHTERLESS"/>
    <property type="match status" value="1"/>
</dbReference>
<evidence type="ECO:0000259" key="7">
    <source>
        <dbReference type="PROSITE" id="PS50888"/>
    </source>
</evidence>
<dbReference type="SMART" id="SM00353">
    <property type="entry name" value="HLH"/>
    <property type="match status" value="1"/>
</dbReference>
<dbReference type="InterPro" id="IPR036638">
    <property type="entry name" value="HLH_DNA-bd_sf"/>
</dbReference>
<evidence type="ECO:0000256" key="6">
    <source>
        <dbReference type="SAM" id="MobiDB-lite"/>
    </source>
</evidence>
<keyword evidence="4" id="KW-0804">Transcription</keyword>
<keyword evidence="8" id="KW-1185">Reference proteome</keyword>
<feature type="region of interest" description="Disordered" evidence="6">
    <location>
        <begin position="1"/>
        <end position="37"/>
    </location>
</feature>
<accession>A0ABM1SXP8</accession>
<feature type="compositionally biased region" description="Basic and acidic residues" evidence="6">
    <location>
        <begin position="341"/>
        <end position="356"/>
    </location>
</feature>
<dbReference type="Proteomes" id="UP000694941">
    <property type="component" value="Unplaced"/>
</dbReference>
<dbReference type="InterPro" id="IPR011598">
    <property type="entry name" value="bHLH_dom"/>
</dbReference>
<proteinExistence type="predicted"/>
<keyword evidence="5" id="KW-0539">Nucleus</keyword>
<feature type="compositionally biased region" description="Acidic residues" evidence="6">
    <location>
        <begin position="406"/>
        <end position="419"/>
    </location>
</feature>
<dbReference type="CDD" id="cd18945">
    <property type="entry name" value="bHLH_E-protein_TCF4_E2-2"/>
    <property type="match status" value="1"/>
</dbReference>
<dbReference type="InterPro" id="IPR051098">
    <property type="entry name" value="NeuroDiff_E-box_TFs"/>
</dbReference>
<evidence type="ECO:0000313" key="9">
    <source>
        <dbReference type="RefSeq" id="XP_022248404.1"/>
    </source>
</evidence>
<feature type="region of interest" description="Disordered" evidence="6">
    <location>
        <begin position="107"/>
        <end position="145"/>
    </location>
</feature>
<dbReference type="SUPFAM" id="SSF47459">
    <property type="entry name" value="HLH, helix-loop-helix DNA-binding domain"/>
    <property type="match status" value="1"/>
</dbReference>
<sequence>MEETEEQEGQWSFPTDGFDQSGSRYTTPKSGLYGDSYFMDGSHNLGDPWSTIPNLPSSSYSYTPSVTANGSSHLPSPPSAFNGIHLPSDSLGYPGILPVDDPSVISQSLPPMSSFRGSTSHTPTETHSVTSPDQLVAQPSNQTEDALGKALASIYSAEHTSSSFSSTPCTPVSSPPPLSGVAQWSRGNSSQNLPPSSYPDSTMHQLQGREEERLDDAIQVLLNSREQVETRGVMEERLDDAINILRNHAEGIGFHGMHPGGPLNNPVMNLPATGGHSNGLIGPVGTHAYLGTASGLAPLEPHNPSPQSLTNTSLKNRTAVPHGTTPSPIPQHNVLPPDISSRVKVEKLKDRYKDSHSNLSSSSQGQTKLRGMGGSDTTVTTSSSHTKGTKRSHSRLCITSVKDTVMTEELDMNSDDDEPPEVKAEKDKERRQANNARERIRVKDINEAFKELGRMCMMHLKGDKAQTKLNILHQAVEVITALEQQVRERNLNPKAACLKRREEEKTGEESNMIAHSLPPQPDLDPLSHQ</sequence>
<feature type="compositionally biased region" description="Polar residues" evidence="6">
    <location>
        <begin position="185"/>
        <end position="203"/>
    </location>
</feature>
<feature type="compositionally biased region" description="Polar residues" evidence="6">
    <location>
        <begin position="305"/>
        <end position="316"/>
    </location>
</feature>
<keyword evidence="3" id="KW-0238">DNA-binding</keyword>
<protein>
    <submittedName>
        <fullName evidence="9">Transcription factor 12-like</fullName>
    </submittedName>
</protein>
<feature type="compositionally biased region" description="Polar residues" evidence="6">
    <location>
        <begin position="107"/>
        <end position="144"/>
    </location>
</feature>